<dbReference type="AlphaFoldDB" id="A0A1X0QPB4"/>
<organism evidence="1">
    <name type="scientific">Rhizopus microsporus var. microsporus</name>
    <dbReference type="NCBI Taxonomy" id="86635"/>
    <lineage>
        <taxon>Eukaryota</taxon>
        <taxon>Fungi</taxon>
        <taxon>Fungi incertae sedis</taxon>
        <taxon>Mucoromycota</taxon>
        <taxon>Mucoromycotina</taxon>
        <taxon>Mucoromycetes</taxon>
        <taxon>Mucorales</taxon>
        <taxon>Mucorineae</taxon>
        <taxon>Rhizopodaceae</taxon>
        <taxon>Rhizopus</taxon>
    </lineage>
</organism>
<reference evidence="1" key="1">
    <citation type="journal article" date="2016" name="Proc. Natl. Acad. Sci. U.S.A.">
        <title>Lipid metabolic changes in an early divergent fungus govern the establishment of a mutualistic symbiosis with endobacteria.</title>
        <authorList>
            <person name="Lastovetsky O.A."/>
            <person name="Gaspar M.L."/>
            <person name="Mondo S.J."/>
            <person name="LaButti K.M."/>
            <person name="Sandor L."/>
            <person name="Grigoriev I.V."/>
            <person name="Henry S.A."/>
            <person name="Pawlowska T.E."/>
        </authorList>
    </citation>
    <scope>NUCLEOTIDE SEQUENCE [LARGE SCALE GENOMIC DNA]</scope>
    <source>
        <strain evidence="1">ATCC 52814</strain>
    </source>
</reference>
<proteinExistence type="predicted"/>
<sequence>MSFNDLTTADDNLLFDEIHYARYGYERTSEEFPSTRLDKLPEPPSTEYAQFLSKPIRHFIAASSSEITAFISRDGYWNCLNISLGLEAGRTEVIAIDSVEEKTGDEIKTLLALAITEACIDEQVCICLLTEIAS</sequence>
<dbReference type="Proteomes" id="UP000242414">
    <property type="component" value="Unassembled WGS sequence"/>
</dbReference>
<evidence type="ECO:0000313" key="1">
    <source>
        <dbReference type="EMBL" id="ORE01588.1"/>
    </source>
</evidence>
<dbReference type="VEuPathDB" id="FungiDB:BCV72DRAFT_216980"/>
<protein>
    <submittedName>
        <fullName evidence="1">Uncharacterized protein</fullName>
    </submittedName>
</protein>
<dbReference type="EMBL" id="KV922117">
    <property type="protein sequence ID" value="ORE01588.1"/>
    <property type="molecule type" value="Genomic_DNA"/>
</dbReference>
<gene>
    <name evidence="1" type="ORF">BCV72DRAFT_216980</name>
</gene>
<name>A0A1X0QPB4_RHIZD</name>
<accession>A0A1X0QPB4</accession>
<dbReference type="OrthoDB" id="10267127at2759"/>